<accession>A0A1H7KQG2</accession>
<dbReference type="AlphaFoldDB" id="A0A1H7KQG2"/>
<proteinExistence type="inferred from homology"/>
<gene>
    <name evidence="2" type="ORF">SAMN04488505_1011076</name>
</gene>
<dbReference type="OrthoDB" id="9779910at2"/>
<dbReference type="PANTHER" id="PTHR47505">
    <property type="entry name" value="DNA UTILIZATION PROTEIN YHGH"/>
    <property type="match status" value="1"/>
</dbReference>
<dbReference type="RefSeq" id="WP_089907183.1">
    <property type="nucleotide sequence ID" value="NZ_FOBB01000001.1"/>
</dbReference>
<dbReference type="Proteomes" id="UP000198984">
    <property type="component" value="Unassembled WGS sequence"/>
</dbReference>
<comment type="similarity">
    <text evidence="1">Belongs to the ComF/GntX family.</text>
</comment>
<dbReference type="SUPFAM" id="SSF53271">
    <property type="entry name" value="PRTase-like"/>
    <property type="match status" value="1"/>
</dbReference>
<dbReference type="EMBL" id="FOBB01000001">
    <property type="protein sequence ID" value="SEK88794.1"/>
    <property type="molecule type" value="Genomic_DNA"/>
</dbReference>
<dbReference type="STRING" id="573321.SAMN04488505_1011076"/>
<dbReference type="InterPro" id="IPR000836">
    <property type="entry name" value="PRTase_dom"/>
</dbReference>
<evidence type="ECO:0000313" key="3">
    <source>
        <dbReference type="Proteomes" id="UP000198984"/>
    </source>
</evidence>
<keyword evidence="3" id="KW-1185">Reference proteome</keyword>
<dbReference type="InterPro" id="IPR029057">
    <property type="entry name" value="PRTase-like"/>
</dbReference>
<evidence type="ECO:0000313" key="2">
    <source>
        <dbReference type="EMBL" id="SEK88794.1"/>
    </source>
</evidence>
<evidence type="ECO:0000256" key="1">
    <source>
        <dbReference type="ARBA" id="ARBA00008007"/>
    </source>
</evidence>
<dbReference type="PANTHER" id="PTHR47505:SF1">
    <property type="entry name" value="DNA UTILIZATION PROTEIN YHGH"/>
    <property type="match status" value="1"/>
</dbReference>
<dbReference type="Gene3D" id="3.40.50.2020">
    <property type="match status" value="1"/>
</dbReference>
<dbReference type="InterPro" id="IPR051910">
    <property type="entry name" value="ComF/GntX_DNA_util-trans"/>
</dbReference>
<dbReference type="CDD" id="cd06223">
    <property type="entry name" value="PRTases_typeI"/>
    <property type="match status" value="1"/>
</dbReference>
<reference evidence="2 3" key="1">
    <citation type="submission" date="2016-10" db="EMBL/GenBank/DDBJ databases">
        <authorList>
            <person name="de Groot N.N."/>
        </authorList>
    </citation>
    <scope>NUCLEOTIDE SEQUENCE [LARGE SCALE GENOMIC DNA]</scope>
    <source>
        <strain evidence="2 3">DSM 21039</strain>
    </source>
</reference>
<protein>
    <submittedName>
        <fullName evidence="2">ComF family protein</fullName>
    </submittedName>
</protein>
<sequence length="232" mass="26180">MTTVKTLLSSLVHLFYPHTCEGCGRDLARTEQILCLHCNRKLPATGFQQHLHNPVEKIFWGRVNIRYAMAAYYYTQASMLQKLIHQFKYHQRKDIALHLGRQMGHMLLQSAWLHEIDCIIPVPLYAARERQRGYNQAALLAQGIASVVQKPAVPHAVQRMQHAGSQTRRNRASRWENVSRVFAVKKPDTLQGRHVLLIDDVITTGATTEACSQALVAAQATVSICTLAFTSI</sequence>
<organism evidence="2 3">
    <name type="scientific">Chitinophaga rupis</name>
    <dbReference type="NCBI Taxonomy" id="573321"/>
    <lineage>
        <taxon>Bacteria</taxon>
        <taxon>Pseudomonadati</taxon>
        <taxon>Bacteroidota</taxon>
        <taxon>Chitinophagia</taxon>
        <taxon>Chitinophagales</taxon>
        <taxon>Chitinophagaceae</taxon>
        <taxon>Chitinophaga</taxon>
    </lineage>
</organism>
<name>A0A1H7KQG2_9BACT</name>